<dbReference type="Gene3D" id="1.50.10.20">
    <property type="match status" value="1"/>
</dbReference>
<dbReference type="Proteomes" id="UP001589607">
    <property type="component" value="Unassembled WGS sequence"/>
</dbReference>
<dbReference type="Pfam" id="PF05147">
    <property type="entry name" value="LANC_like"/>
    <property type="match status" value="1"/>
</dbReference>
<keyword evidence="3" id="KW-1185">Reference proteome</keyword>
<dbReference type="PIRSF" id="PIRSF037228">
    <property type="entry name" value="Lant_mod_RumM"/>
    <property type="match status" value="1"/>
</dbReference>
<dbReference type="SUPFAM" id="SSF158745">
    <property type="entry name" value="LanC-like"/>
    <property type="match status" value="1"/>
</dbReference>
<gene>
    <name evidence="2" type="ORF">ACFFVF_07980</name>
</gene>
<feature type="domain" description="Lantibiotic biosynthesis protein dehydration" evidence="1">
    <location>
        <begin position="293"/>
        <end position="409"/>
    </location>
</feature>
<dbReference type="EMBL" id="JBHMEY010000018">
    <property type="protein sequence ID" value="MFB9096447.1"/>
    <property type="molecule type" value="Genomic_DNA"/>
</dbReference>
<comment type="caution">
    <text evidence="2">The sequence shown here is derived from an EMBL/GenBank/DDBJ whole genome shotgun (WGS) entry which is preliminary data.</text>
</comment>
<accession>A0ABV5GM29</accession>
<feature type="domain" description="Lantibiotic biosynthesis protein dehydration" evidence="1">
    <location>
        <begin position="73"/>
        <end position="275"/>
    </location>
</feature>
<evidence type="ECO:0000313" key="2">
    <source>
        <dbReference type="EMBL" id="MFB9096447.1"/>
    </source>
</evidence>
<dbReference type="PRINTS" id="PR01950">
    <property type="entry name" value="LANCSUPER"/>
</dbReference>
<dbReference type="InterPro" id="IPR007822">
    <property type="entry name" value="LANC-like"/>
</dbReference>
<reference evidence="2 3" key="1">
    <citation type="submission" date="2024-09" db="EMBL/GenBank/DDBJ databases">
        <authorList>
            <person name="Sun Q."/>
            <person name="Mori K."/>
        </authorList>
    </citation>
    <scope>NUCLEOTIDE SEQUENCE [LARGE SCALE GENOMIC DNA]</scope>
    <source>
        <strain evidence="2 3">CECT 7955</strain>
    </source>
</reference>
<evidence type="ECO:0000313" key="3">
    <source>
        <dbReference type="Proteomes" id="UP001589607"/>
    </source>
</evidence>
<name>A0ABV5GM29_9FLAO</name>
<dbReference type="Pfam" id="PF13575">
    <property type="entry name" value="DUF4135"/>
    <property type="match status" value="2"/>
</dbReference>
<protein>
    <submittedName>
        <fullName evidence="2">DUF4135 domain-containing protein</fullName>
    </submittedName>
</protein>
<dbReference type="RefSeq" id="WP_236455578.1">
    <property type="nucleotide sequence ID" value="NZ_CP091285.1"/>
</dbReference>
<organism evidence="2 3">
    <name type="scientific">Flavobacterium jumunjinense</name>
    <dbReference type="NCBI Taxonomy" id="998845"/>
    <lineage>
        <taxon>Bacteria</taxon>
        <taxon>Pseudomonadati</taxon>
        <taxon>Bacteroidota</taxon>
        <taxon>Flavobacteriia</taxon>
        <taxon>Flavobacteriales</taxon>
        <taxon>Flavobacteriaceae</taxon>
        <taxon>Flavobacterium</taxon>
    </lineage>
</organism>
<dbReference type="InterPro" id="IPR017146">
    <property type="entry name" value="Lanti_2_LanM"/>
</dbReference>
<dbReference type="InterPro" id="IPR025410">
    <property type="entry name" value="Lant_dehyd"/>
</dbReference>
<proteinExistence type="predicted"/>
<dbReference type="SMART" id="SM01260">
    <property type="entry name" value="LANC_like"/>
    <property type="match status" value="1"/>
</dbReference>
<sequence>MHKKFNFIENLKYKENIINDFINYTNTSINDIAKFILKYESEICLEHNLIENAFEFNDLKNTQKFKHYLNRKYPYYKFLIKTINKKKYKNFKKLITDFEKDRNELIKLGFITNDVIFSIEFGKGDFHSHLKSTLILLFEDGNRLIYKPRKVNTEKFTESFIKILEQNLNLNLNLKIPQNLTKSTYSWHKYITHNATDSESYLKNIGHLLSLSYILNSRDFINDNIIINNDDIYLIDPESIISPNIENFGIYRSKINELFDTSVINSGILPVPYGSLDKTGMISALFFVENNDDNKHLPIINNKHFEIKREDIDTILKSFENISLQIQKNKTKILRELNSLFSKKIYIRLLFNTTELYATLINEMLIPEYLNDIEKYKVLLKKSFPNFKKTLKESIKKQILNLDVPFYYSDSKGSVYDGYKNLIFKKKEFGFNDCMKKTFIKIKNLDNEIIHFNSMLIRKTIELELDKRGMISIPDNTLVRLTNETEIKFNKENYLKASEKIALRLINESIVIGDDINWVHKSINPSNGSISVQPLSSDLYDGTIGISILLHYLSQYSENPIFRNTNNLLRKKNKTLIEKFITPKNKFYKTFSLSVFNFPLSNLLLDLHIYKDLTVDEFESNLTTYINFIKDILNDDLIEIEEFDYLQGISAIADKLIDIYVSHDFIKLNLKNDIEVILKKILLLIIDNSKDFGDSCAWSFKMQIGDTIVENYLNGFSHGVSGILFVLKKASMYFDIPELKNTIKKALNYEKSLFDNDTNSWYDFRLNKKDADMAAWCHGSAGIGLSKILLMSFEKNEAMKSELVYSCENIIKSLNLLNFSLCHGNLSNIEILKSAGRILQNDYYESISENFINKLSLEILNDKIPKVSETGNLNYNGMFIGLTGVAYQLLRFYNWEETPSIICLETNLYKYKTLH</sequence>
<evidence type="ECO:0000259" key="1">
    <source>
        <dbReference type="Pfam" id="PF13575"/>
    </source>
</evidence>